<accession>A0A382RE68</accession>
<feature type="non-terminal residue" evidence="1">
    <location>
        <position position="1"/>
    </location>
</feature>
<dbReference type="PANTHER" id="PTHR10188:SF6">
    <property type="entry name" value="N(4)-(BETA-N-ACETYLGLUCOSAMINYL)-L-ASPARAGINASE"/>
    <property type="match status" value="1"/>
</dbReference>
<dbReference type="Pfam" id="PF01112">
    <property type="entry name" value="Asparaginase_2"/>
    <property type="match status" value="2"/>
</dbReference>
<dbReference type="AlphaFoldDB" id="A0A382RE68"/>
<dbReference type="InterPro" id="IPR000246">
    <property type="entry name" value="Peptidase_T2"/>
</dbReference>
<sequence>RPVSPLAGGADINGSLASCLVVENIMEDRKKLVVLTHGGAGSDPAFADGTAIAGQICMMSLQSGEPVIDSACQAVATLEDDGRFNAGIGSHKRNDDTVQMDASCMDSSGTFGAVAALEGFKNPIHVARIVSQSEYKMLAGRGANQFAADQGCQTLSPDQIVGTGTDFSTTDTVGCVVRAGDQFACALSTGGIDDAIPGRVGDVPLIGCGLYAGPDGAVAATGDGEAISMQVTALRAYQLIEQGMDPKAIVPTVIAWFKETTPFGIILVSKTGFAGGTNRDMAWTASEMTH</sequence>
<evidence type="ECO:0008006" key="2">
    <source>
        <dbReference type="Google" id="ProtNLM"/>
    </source>
</evidence>
<dbReference type="SUPFAM" id="SSF56235">
    <property type="entry name" value="N-terminal nucleophile aminohydrolases (Ntn hydrolases)"/>
    <property type="match status" value="1"/>
</dbReference>
<organism evidence="1">
    <name type="scientific">marine metagenome</name>
    <dbReference type="NCBI Taxonomy" id="408172"/>
    <lineage>
        <taxon>unclassified sequences</taxon>
        <taxon>metagenomes</taxon>
        <taxon>ecological metagenomes</taxon>
    </lineage>
</organism>
<dbReference type="CDD" id="cd04703">
    <property type="entry name" value="Asparaginase_2_like_1"/>
    <property type="match status" value="1"/>
</dbReference>
<name>A0A382RE68_9ZZZZ</name>
<dbReference type="GO" id="GO:0016811">
    <property type="term" value="F:hydrolase activity, acting on carbon-nitrogen (but not peptide) bonds, in linear amides"/>
    <property type="evidence" value="ECO:0007669"/>
    <property type="project" value="UniProtKB-ARBA"/>
</dbReference>
<gene>
    <name evidence="1" type="ORF">METZ01_LOCUS348847</name>
</gene>
<proteinExistence type="predicted"/>
<dbReference type="InterPro" id="IPR029055">
    <property type="entry name" value="Ntn_hydrolases_N"/>
</dbReference>
<protein>
    <recommendedName>
        <fullName evidence="2">Asparaginase</fullName>
    </recommendedName>
</protein>
<reference evidence="1" key="1">
    <citation type="submission" date="2018-05" db="EMBL/GenBank/DDBJ databases">
        <authorList>
            <person name="Lanie J.A."/>
            <person name="Ng W.-L."/>
            <person name="Kazmierczak K.M."/>
            <person name="Andrzejewski T.M."/>
            <person name="Davidsen T.M."/>
            <person name="Wayne K.J."/>
            <person name="Tettelin H."/>
            <person name="Glass J.I."/>
            <person name="Rusch D."/>
            <person name="Podicherti R."/>
            <person name="Tsui H.-C.T."/>
            <person name="Winkler M.E."/>
        </authorList>
    </citation>
    <scope>NUCLEOTIDE SEQUENCE</scope>
</reference>
<dbReference type="PANTHER" id="PTHR10188">
    <property type="entry name" value="L-ASPARAGINASE"/>
    <property type="match status" value="1"/>
</dbReference>
<dbReference type="EMBL" id="UINC01121091">
    <property type="protein sequence ID" value="SVC95993.1"/>
    <property type="molecule type" value="Genomic_DNA"/>
</dbReference>
<dbReference type="Gene3D" id="3.60.20.30">
    <property type="entry name" value="(Glycosyl)asparaginase"/>
    <property type="match status" value="1"/>
</dbReference>
<evidence type="ECO:0000313" key="1">
    <source>
        <dbReference type="EMBL" id="SVC95993.1"/>
    </source>
</evidence>